<evidence type="ECO:0000313" key="3">
    <source>
        <dbReference type="Proteomes" id="UP000245412"/>
    </source>
</evidence>
<organism evidence="2 3">
    <name type="scientific">Murimonas intestini</name>
    <dbReference type="NCBI Taxonomy" id="1337051"/>
    <lineage>
        <taxon>Bacteria</taxon>
        <taxon>Bacillati</taxon>
        <taxon>Bacillota</taxon>
        <taxon>Clostridia</taxon>
        <taxon>Lachnospirales</taxon>
        <taxon>Lachnospiraceae</taxon>
        <taxon>Murimonas</taxon>
    </lineage>
</organism>
<dbReference type="RefSeq" id="WP_109626567.1">
    <property type="nucleotide sequence ID" value="NZ_JANKBI010000004.1"/>
</dbReference>
<dbReference type="EMBL" id="QGGY01000006">
    <property type="protein sequence ID" value="PWJ75639.1"/>
    <property type="molecule type" value="Genomic_DNA"/>
</dbReference>
<protein>
    <submittedName>
        <fullName evidence="2">ABC-2 family transporter</fullName>
    </submittedName>
</protein>
<evidence type="ECO:0000256" key="1">
    <source>
        <dbReference type="SAM" id="Phobius"/>
    </source>
</evidence>
<keyword evidence="1" id="KW-1133">Transmembrane helix</keyword>
<evidence type="ECO:0000313" key="2">
    <source>
        <dbReference type="EMBL" id="PWJ75639.1"/>
    </source>
</evidence>
<keyword evidence="3" id="KW-1185">Reference proteome</keyword>
<proteinExistence type="predicted"/>
<dbReference type="GO" id="GO:0140359">
    <property type="term" value="F:ABC-type transporter activity"/>
    <property type="evidence" value="ECO:0007669"/>
    <property type="project" value="InterPro"/>
</dbReference>
<feature type="transmembrane region" description="Helical" evidence="1">
    <location>
        <begin position="20"/>
        <end position="40"/>
    </location>
</feature>
<accession>A0AB73T4E8</accession>
<dbReference type="GO" id="GO:0005886">
    <property type="term" value="C:plasma membrane"/>
    <property type="evidence" value="ECO:0007669"/>
    <property type="project" value="UniProtKB-SubCell"/>
</dbReference>
<feature type="transmembrane region" description="Helical" evidence="1">
    <location>
        <begin position="170"/>
        <end position="190"/>
    </location>
</feature>
<dbReference type="Pfam" id="PF12679">
    <property type="entry name" value="ABC2_membrane_2"/>
    <property type="match status" value="1"/>
</dbReference>
<keyword evidence="1" id="KW-0472">Membrane</keyword>
<dbReference type="Proteomes" id="UP000245412">
    <property type="component" value="Unassembled WGS sequence"/>
</dbReference>
<reference evidence="2 3" key="1">
    <citation type="submission" date="2018-05" db="EMBL/GenBank/DDBJ databases">
        <authorList>
            <person name="Goeker M."/>
            <person name="Huntemann M."/>
            <person name="Clum A."/>
            <person name="Pillay M."/>
            <person name="Palaniappan K."/>
            <person name="Varghese N."/>
            <person name="Mikhailova N."/>
            <person name="Stamatis D."/>
            <person name="Reddy T."/>
            <person name="Daum C."/>
            <person name="Shapiro N."/>
            <person name="Ivanova N."/>
            <person name="Kyrpides N."/>
            <person name="Woyke T."/>
        </authorList>
    </citation>
    <scope>NUCLEOTIDE SEQUENCE [LARGE SCALE GENOMIC DNA]</scope>
    <source>
        <strain evidence="2 3">DSM 26524</strain>
    </source>
</reference>
<dbReference type="AlphaFoldDB" id="A0AB73T4E8"/>
<keyword evidence="1" id="KW-0812">Transmembrane</keyword>
<dbReference type="PANTHER" id="PTHR37305:SF1">
    <property type="entry name" value="MEMBRANE PROTEIN"/>
    <property type="match status" value="1"/>
</dbReference>
<dbReference type="PANTHER" id="PTHR37305">
    <property type="entry name" value="INTEGRAL MEMBRANE PROTEIN-RELATED"/>
    <property type="match status" value="1"/>
</dbReference>
<comment type="caution">
    <text evidence="2">The sequence shown here is derived from an EMBL/GenBank/DDBJ whole genome shotgun (WGS) entry which is preliminary data.</text>
</comment>
<feature type="transmembrane region" description="Helical" evidence="1">
    <location>
        <begin position="202"/>
        <end position="223"/>
    </location>
</feature>
<feature type="transmembrane region" description="Helical" evidence="1">
    <location>
        <begin position="90"/>
        <end position="111"/>
    </location>
</feature>
<name>A0AB73T4E8_9FIRM</name>
<feature type="transmembrane region" description="Helical" evidence="1">
    <location>
        <begin position="132"/>
        <end position="158"/>
    </location>
</feature>
<sequence length="276" mass="29697">MLNLLRMDIRRMVKGKSLYVCLGILLFTTVLAFGLMYVVLNPDARELAVNMGLRLEVGGESLDSAAAGAMEELAGTTGVLDMFRQTNIKGGLFAVVAGILAAVFVCSDFESGFAKNIFSVHEKKWKYICSKLLMMAIVNLFYLLVTFLVTLLLNAATGGFFAWNAPDSCLFYLAGIWVLMNGMSALMIFISATFRSKAAGCTAAVIIGAGFITMIAGAVFSLTGTQWLQDYFLFSSIENYPLAYGGVGDLLPAAVGAAHIILWTVLGSIILSKKDI</sequence>
<gene>
    <name evidence="2" type="ORF">C7383_106209</name>
</gene>
<feature type="transmembrane region" description="Helical" evidence="1">
    <location>
        <begin position="250"/>
        <end position="271"/>
    </location>
</feature>